<protein>
    <submittedName>
        <fullName evidence="1">Uncharacterized protein</fullName>
    </submittedName>
</protein>
<dbReference type="Proteomes" id="UP001189122">
    <property type="component" value="Unassembled WGS sequence"/>
</dbReference>
<evidence type="ECO:0000313" key="2">
    <source>
        <dbReference type="Proteomes" id="UP001189122"/>
    </source>
</evidence>
<accession>A0A7I8JM82</accession>
<evidence type="ECO:0000313" key="1">
    <source>
        <dbReference type="EMBL" id="CAA2631329.1"/>
    </source>
</evidence>
<dbReference type="EMBL" id="LR743601">
    <property type="protein sequence ID" value="CAA2631329.1"/>
    <property type="molecule type" value="Genomic_DNA"/>
</dbReference>
<gene>
    <name evidence="1" type="ORF">SI7747_14016977</name>
</gene>
<dbReference type="AlphaFoldDB" id="A0A7I8JM82"/>
<keyword evidence="2" id="KW-1185">Reference proteome</keyword>
<proteinExistence type="predicted"/>
<dbReference type="EMBL" id="CACRZD030000014">
    <property type="protein sequence ID" value="CAA6670572.1"/>
    <property type="molecule type" value="Genomic_DNA"/>
</dbReference>
<sequence>MHATHKRSLKFLFENLCYFNRRSCS</sequence>
<organism evidence="1">
    <name type="scientific">Spirodela intermedia</name>
    <name type="common">Intermediate duckweed</name>
    <dbReference type="NCBI Taxonomy" id="51605"/>
    <lineage>
        <taxon>Eukaryota</taxon>
        <taxon>Viridiplantae</taxon>
        <taxon>Streptophyta</taxon>
        <taxon>Embryophyta</taxon>
        <taxon>Tracheophyta</taxon>
        <taxon>Spermatophyta</taxon>
        <taxon>Magnoliopsida</taxon>
        <taxon>Liliopsida</taxon>
        <taxon>Araceae</taxon>
        <taxon>Lemnoideae</taxon>
        <taxon>Spirodela</taxon>
    </lineage>
</organism>
<reference evidence="1 2" key="1">
    <citation type="submission" date="2019-12" db="EMBL/GenBank/DDBJ databases">
        <authorList>
            <person name="Scholz U."/>
            <person name="Mascher M."/>
            <person name="Fiebig A."/>
        </authorList>
    </citation>
    <scope>NUCLEOTIDE SEQUENCE</scope>
</reference>
<name>A0A7I8JM82_SPIIN</name>